<protein>
    <submittedName>
        <fullName evidence="1">Putative secreted protein</fullName>
    </submittedName>
</protein>
<dbReference type="EMBL" id="GGFJ01014183">
    <property type="protein sequence ID" value="MBW63324.1"/>
    <property type="molecule type" value="Transcribed_RNA"/>
</dbReference>
<reference evidence="1" key="1">
    <citation type="submission" date="2018-01" db="EMBL/GenBank/DDBJ databases">
        <title>An insight into the sialome of Amazonian anophelines.</title>
        <authorList>
            <person name="Ribeiro J.M."/>
            <person name="Scarpassa V."/>
            <person name="Calvo E."/>
        </authorList>
    </citation>
    <scope>NUCLEOTIDE SEQUENCE</scope>
    <source>
        <tissue evidence="1">Salivary glands</tissue>
    </source>
</reference>
<name>A0A2M4CDD8_9DIPT</name>
<dbReference type="AlphaFoldDB" id="A0A2M4CDD8"/>
<accession>A0A2M4CDD8</accession>
<organism evidence="1">
    <name type="scientific">Anopheles marajoara</name>
    <dbReference type="NCBI Taxonomy" id="58244"/>
    <lineage>
        <taxon>Eukaryota</taxon>
        <taxon>Metazoa</taxon>
        <taxon>Ecdysozoa</taxon>
        <taxon>Arthropoda</taxon>
        <taxon>Hexapoda</taxon>
        <taxon>Insecta</taxon>
        <taxon>Pterygota</taxon>
        <taxon>Neoptera</taxon>
        <taxon>Endopterygota</taxon>
        <taxon>Diptera</taxon>
        <taxon>Nematocera</taxon>
        <taxon>Culicoidea</taxon>
        <taxon>Culicidae</taxon>
        <taxon>Anophelinae</taxon>
        <taxon>Anopheles</taxon>
    </lineage>
</organism>
<sequence>MSSAAAAAAATVVATTTANRTRNPGGWPRGGWLEATDGRTGRLCLCVCVLGLLRTNRRVHTHTGMIFFNIRFT</sequence>
<evidence type="ECO:0000313" key="1">
    <source>
        <dbReference type="EMBL" id="MBW63324.1"/>
    </source>
</evidence>
<proteinExistence type="predicted"/>